<dbReference type="EMBL" id="GG697331">
    <property type="protein sequence ID" value="EFQ24932.1"/>
    <property type="molecule type" value="Genomic_DNA"/>
</dbReference>
<organism evidence="2">
    <name type="scientific">Colletotrichum graminicola (strain M1.001 / M2 / FGSC 10212)</name>
    <name type="common">Maize anthracnose fungus</name>
    <name type="synonym">Glomerella graminicola</name>
    <dbReference type="NCBI Taxonomy" id="645133"/>
    <lineage>
        <taxon>Eukaryota</taxon>
        <taxon>Fungi</taxon>
        <taxon>Dikarya</taxon>
        <taxon>Ascomycota</taxon>
        <taxon>Pezizomycotina</taxon>
        <taxon>Sordariomycetes</taxon>
        <taxon>Hypocreomycetidae</taxon>
        <taxon>Glomerellales</taxon>
        <taxon>Glomerellaceae</taxon>
        <taxon>Colletotrichum</taxon>
        <taxon>Colletotrichum graminicola species complex</taxon>
    </lineage>
</organism>
<evidence type="ECO:0000313" key="1">
    <source>
        <dbReference type="EMBL" id="EFQ24932.1"/>
    </source>
</evidence>
<dbReference type="RefSeq" id="XP_008088952.1">
    <property type="nucleotide sequence ID" value="XM_008090761.1"/>
</dbReference>
<sequence length="87" mass="9535">MGRDGYGRRCLPQGRGGTKNFIFCEIMRGANVRAPVYMFGTKGNNSHAGDAGLDGRLNDFNFCRAAVTLQMTMQGEMGRNAGERARE</sequence>
<gene>
    <name evidence="1" type="ORF">GLRG_00076</name>
</gene>
<name>E3Q2V3_COLGM</name>
<accession>E3Q2V3</accession>
<dbReference type="VEuPathDB" id="FungiDB:GLRG_00076"/>
<dbReference type="HOGENOM" id="CLU_2483226_0_0_1"/>
<dbReference type="Proteomes" id="UP000008782">
    <property type="component" value="Unassembled WGS sequence"/>
</dbReference>
<keyword evidence="2" id="KW-1185">Reference proteome</keyword>
<reference evidence="2" key="1">
    <citation type="journal article" date="2012" name="Nat. Genet.">
        <title>Lifestyle transitions in plant pathogenic Colletotrichum fungi deciphered by genome and transcriptome analyses.</title>
        <authorList>
            <person name="O'Connell R.J."/>
            <person name="Thon M.R."/>
            <person name="Hacquard S."/>
            <person name="Amyotte S.G."/>
            <person name="Kleemann J."/>
            <person name="Torres M.F."/>
            <person name="Damm U."/>
            <person name="Buiate E.A."/>
            <person name="Epstein L."/>
            <person name="Alkan N."/>
            <person name="Altmueller J."/>
            <person name="Alvarado-Balderrama L."/>
            <person name="Bauser C.A."/>
            <person name="Becker C."/>
            <person name="Birren B.W."/>
            <person name="Chen Z."/>
            <person name="Choi J."/>
            <person name="Crouch J.A."/>
            <person name="Duvick J.P."/>
            <person name="Farman M.A."/>
            <person name="Gan P."/>
            <person name="Heiman D."/>
            <person name="Henrissat B."/>
            <person name="Howard R.J."/>
            <person name="Kabbage M."/>
            <person name="Koch C."/>
            <person name="Kracher B."/>
            <person name="Kubo Y."/>
            <person name="Law A.D."/>
            <person name="Lebrun M.-H."/>
            <person name="Lee Y.-H."/>
            <person name="Miyara I."/>
            <person name="Moore N."/>
            <person name="Neumann U."/>
            <person name="Nordstroem K."/>
            <person name="Panaccione D.G."/>
            <person name="Panstruga R."/>
            <person name="Place M."/>
            <person name="Proctor R.H."/>
            <person name="Prusky D."/>
            <person name="Rech G."/>
            <person name="Reinhardt R."/>
            <person name="Rollins J.A."/>
            <person name="Rounsley S."/>
            <person name="Schardl C.L."/>
            <person name="Schwartz D.C."/>
            <person name="Shenoy N."/>
            <person name="Shirasu K."/>
            <person name="Sikhakolli U.R."/>
            <person name="Stueber K."/>
            <person name="Sukno S.A."/>
            <person name="Sweigard J.A."/>
            <person name="Takano Y."/>
            <person name="Takahara H."/>
            <person name="Trail F."/>
            <person name="van der Does H.C."/>
            <person name="Voll L.M."/>
            <person name="Will I."/>
            <person name="Young S."/>
            <person name="Zeng Q."/>
            <person name="Zhang J."/>
            <person name="Zhou S."/>
            <person name="Dickman M.B."/>
            <person name="Schulze-Lefert P."/>
            <person name="Ver Loren van Themaat E."/>
            <person name="Ma L.-J."/>
            <person name="Vaillancourt L.J."/>
        </authorList>
    </citation>
    <scope>NUCLEOTIDE SEQUENCE [LARGE SCALE GENOMIC DNA]</scope>
    <source>
        <strain evidence="2">M1.001 / M2 / FGSC 10212</strain>
    </source>
</reference>
<dbReference type="GeneID" id="24405441"/>
<dbReference type="AlphaFoldDB" id="E3Q2V3"/>
<evidence type="ECO:0000313" key="2">
    <source>
        <dbReference type="Proteomes" id="UP000008782"/>
    </source>
</evidence>
<proteinExistence type="predicted"/>
<protein>
    <submittedName>
        <fullName evidence="1">Uncharacterized protein</fullName>
    </submittedName>
</protein>